<dbReference type="Proteomes" id="UP000030759">
    <property type="component" value="Unassembled WGS sequence"/>
</dbReference>
<dbReference type="InterPro" id="IPR051360">
    <property type="entry name" value="Neuronal_Pentraxin_Related"/>
</dbReference>
<evidence type="ECO:0000256" key="7">
    <source>
        <dbReference type="SAM" id="MobiDB-lite"/>
    </source>
</evidence>
<dbReference type="Gene3D" id="2.60.120.200">
    <property type="match status" value="1"/>
</dbReference>
<evidence type="ECO:0000256" key="3">
    <source>
        <dbReference type="ARBA" id="ARBA00022837"/>
    </source>
</evidence>
<accession>A0A061HYH1</accession>
<evidence type="ECO:0000256" key="4">
    <source>
        <dbReference type="ARBA" id="ARBA00023157"/>
    </source>
</evidence>
<dbReference type="FunFam" id="2.60.120.200:FF:000172">
    <property type="entry name" value="Adhesion G protein-coupled receptor G4"/>
    <property type="match status" value="1"/>
</dbReference>
<evidence type="ECO:0000256" key="1">
    <source>
        <dbReference type="ARBA" id="ARBA00001913"/>
    </source>
</evidence>
<keyword evidence="2" id="KW-0479">Metal-binding</keyword>
<dbReference type="AlphaFoldDB" id="A0A061HYH1"/>
<dbReference type="PROSITE" id="PS51828">
    <property type="entry name" value="PTX_2"/>
    <property type="match status" value="1"/>
</dbReference>
<comment type="caution">
    <text evidence="6">Lacks conserved residue(s) required for the propagation of feature annotation.</text>
</comment>
<feature type="region of interest" description="Disordered" evidence="7">
    <location>
        <begin position="1"/>
        <end position="22"/>
    </location>
</feature>
<evidence type="ECO:0000313" key="9">
    <source>
        <dbReference type="EMBL" id="ERE65409.1"/>
    </source>
</evidence>
<gene>
    <name evidence="9" type="ORF">H671_xg20253</name>
</gene>
<dbReference type="EMBL" id="KE684445">
    <property type="protein sequence ID" value="ERE65409.1"/>
    <property type="molecule type" value="Genomic_DNA"/>
</dbReference>
<evidence type="ECO:0000256" key="6">
    <source>
        <dbReference type="PROSITE-ProRule" id="PRU01172"/>
    </source>
</evidence>
<proteinExistence type="predicted"/>
<feature type="domain" description="Pentraxin (PTX)" evidence="8">
    <location>
        <begin position="26"/>
        <end position="225"/>
    </location>
</feature>
<dbReference type="PANTHER" id="PTHR19277:SF161">
    <property type="entry name" value="LAMININ G DOMAIN-CONTAINING PROTEIN"/>
    <property type="match status" value="1"/>
</dbReference>
<dbReference type="SMART" id="SM00159">
    <property type="entry name" value="PTX"/>
    <property type="match status" value="1"/>
</dbReference>
<keyword evidence="4" id="KW-1015">Disulfide bond</keyword>
<name>A0A061HYH1_CRIGR</name>
<dbReference type="GO" id="GO:0046872">
    <property type="term" value="F:metal ion binding"/>
    <property type="evidence" value="ECO:0007669"/>
    <property type="project" value="UniProtKB-KW"/>
</dbReference>
<dbReference type="InterPro" id="IPR001759">
    <property type="entry name" value="PTX_dom"/>
</dbReference>
<organism evidence="9 10">
    <name type="scientific">Cricetulus griseus</name>
    <name type="common">Chinese hamster</name>
    <name type="synonym">Cricetulus barabensis griseus</name>
    <dbReference type="NCBI Taxonomy" id="10029"/>
    <lineage>
        <taxon>Eukaryota</taxon>
        <taxon>Metazoa</taxon>
        <taxon>Chordata</taxon>
        <taxon>Craniata</taxon>
        <taxon>Vertebrata</taxon>
        <taxon>Euteleostomi</taxon>
        <taxon>Mammalia</taxon>
        <taxon>Eutheria</taxon>
        <taxon>Euarchontoglires</taxon>
        <taxon>Glires</taxon>
        <taxon>Rodentia</taxon>
        <taxon>Myomorpha</taxon>
        <taxon>Muroidea</taxon>
        <taxon>Cricetidae</taxon>
        <taxon>Cricetinae</taxon>
        <taxon>Cricetulus</taxon>
    </lineage>
</organism>
<keyword evidence="9" id="KW-0675">Receptor</keyword>
<keyword evidence="5" id="KW-0325">Glycoprotein</keyword>
<evidence type="ECO:0000256" key="5">
    <source>
        <dbReference type="ARBA" id="ARBA00023180"/>
    </source>
</evidence>
<evidence type="ECO:0000313" key="10">
    <source>
        <dbReference type="Proteomes" id="UP000030759"/>
    </source>
</evidence>
<keyword evidence="3" id="KW-0106">Calcium</keyword>
<dbReference type="PANTHER" id="PTHR19277">
    <property type="entry name" value="PENTRAXIN"/>
    <property type="match status" value="1"/>
</dbReference>
<dbReference type="InterPro" id="IPR013320">
    <property type="entry name" value="ConA-like_dom_sf"/>
</dbReference>
<comment type="cofactor">
    <cofactor evidence="1">
        <name>Ca(2+)</name>
        <dbReference type="ChEBI" id="CHEBI:29108"/>
    </cofactor>
</comment>
<dbReference type="SUPFAM" id="SSF49899">
    <property type="entry name" value="Concanavalin A-like lectins/glucanases"/>
    <property type="match status" value="1"/>
</dbReference>
<protein>
    <submittedName>
        <fullName evidence="9">Putative G-protein coupled receptor</fullName>
    </submittedName>
</protein>
<evidence type="ECO:0000259" key="8">
    <source>
        <dbReference type="PROSITE" id="PS51828"/>
    </source>
</evidence>
<reference evidence="10" key="1">
    <citation type="journal article" date="2013" name="Nat. Biotechnol.">
        <title>Chinese hamster genome sequenced from sorted chromosomes.</title>
        <authorList>
            <person name="Brinkrolf K."/>
            <person name="Rupp O."/>
            <person name="Laux H."/>
            <person name="Kollin F."/>
            <person name="Ernst W."/>
            <person name="Linke B."/>
            <person name="Kofler R."/>
            <person name="Romand S."/>
            <person name="Hesse F."/>
            <person name="Budach W.E."/>
            <person name="Galosy S."/>
            <person name="Muller D."/>
            <person name="Noll T."/>
            <person name="Wienberg J."/>
            <person name="Jostock T."/>
            <person name="Leonard M."/>
            <person name="Grillari J."/>
            <person name="Tauch A."/>
            <person name="Goesmann A."/>
            <person name="Helk B."/>
            <person name="Mott J.E."/>
            <person name="Puhler A."/>
            <person name="Borth N."/>
        </authorList>
    </citation>
    <scope>NUCLEOTIDE SEQUENCE [LARGE SCALE GENOMIC DNA]</scope>
    <source>
        <strain evidence="10">17A/GY</strain>
    </source>
</reference>
<evidence type="ECO:0000256" key="2">
    <source>
        <dbReference type="ARBA" id="ARBA00022723"/>
    </source>
</evidence>
<sequence>MDGTRKNIPSEVTQTQKDKHDSLSLKGKRLDFYGEGEAYVSLTKTMPELSRLTACIDLISMTDGSYHWMAFSYITNDTLLGTEDIDLGLAGDHQQLILYNFGKTFSISYYLIPFHWHTICLMWDGVKGRLELFQNKERIIAITDQPHNLPPNGTVVLGHFSRNGKGWIKTVVPHFTGSLYYFQLWDRILENEEFLTCLYGNVVSWEDDVWLTYKISPTVDRRLHCFVSENMTIQERSTTVSQKIDLTTPPSITELNPQKTVHPSTLSPISVPVSTINHAVISYSNTTPSPLATASASKDLKTSPAQTTTFSADDLFTSTAIPLPTQSTYIHTATDSMTVTQHLHLGKTRTTTMVEAMATDTFYPTTATNFFNTSESTKNSIVYETLTTKSQSAVGKITLFLTTDPTSMSPTSCHKHKPTEVAAFPTSKSGQDFLVSSTAGTVSWPTLEETSAITTNIGIASTFPSESLLTSTTAPMNSVFPGNQVAPTLSTTDVEMAFTIHSVLPMKTTSALRTVSVSTNFQDVFSPSMEDAIPTSMPKETSSVDFSSITSSLVTRIQSEQTVIDTESTHIPLTPRTKLFPTLAETSLFPTMEGLVYTQNTPTSDDPMIPLTSMKSYSTYNAYESGLTSVTDKTGYPFFPNETPWTSKPDQTLLPSTNTTTIPTFTPNDNLTSSFQDNTTNIDNSYRTTDITMLEASTGNIGTTSSDATTARYTTTLFKPTSQWLNNFSNVDGITSITSQPESKLTTLLLKSNPVPSVAANELPSISRETVVPSKDMSTLADIKTNFSTEKNISETTQIDTNGMSTFGDTMAPLPMSATTQKVYTTVTKEIDSHYPKLNSRFQNSEFSLANLAIQIKNSDCLFLFFLHRLEQKKGQGMATIFHVPYSSISMQTGKCQWEKPRFKECKLLQALPDKIVDLANITISDENADDVAEHILNLVNESPPLDEEETKIIISKVDDISNCDDISTNLTQSILQIISTVMEKQSDSASNLPPVSNKILRIIERAGHKMEFVGTMANLTVARLALAVLRVDHRFQGMAFSISEEVTIPQVSVASCSAIERGVLAPL</sequence>